<dbReference type="InterPro" id="IPR011055">
    <property type="entry name" value="Dup_hybrid_motif"/>
</dbReference>
<dbReference type="InterPro" id="IPR050570">
    <property type="entry name" value="Cell_wall_metabolism_enzyme"/>
</dbReference>
<evidence type="ECO:0000313" key="2">
    <source>
        <dbReference type="EMBL" id="EHP39204.1"/>
    </source>
</evidence>
<dbReference type="Proteomes" id="UP000005808">
    <property type="component" value="Unassembled WGS sequence"/>
</dbReference>
<protein>
    <submittedName>
        <fullName evidence="2">Putative peptidase M23 family protein</fullName>
    </submittedName>
</protein>
<evidence type="ECO:0000313" key="3">
    <source>
        <dbReference type="Proteomes" id="UP000005808"/>
    </source>
</evidence>
<proteinExistence type="predicted"/>
<organism evidence="2 3">
    <name type="scientific">Cupriavidus basilensis OR16</name>
    <dbReference type="NCBI Taxonomy" id="1127483"/>
    <lineage>
        <taxon>Bacteria</taxon>
        <taxon>Pseudomonadati</taxon>
        <taxon>Pseudomonadota</taxon>
        <taxon>Betaproteobacteria</taxon>
        <taxon>Burkholderiales</taxon>
        <taxon>Burkholderiaceae</taxon>
        <taxon>Cupriavidus</taxon>
    </lineage>
</organism>
<gene>
    <name evidence="2" type="ORF">OR16_33171</name>
</gene>
<dbReference type="EMBL" id="AHJE01000099">
    <property type="protein sequence ID" value="EHP39204.1"/>
    <property type="molecule type" value="Genomic_DNA"/>
</dbReference>
<evidence type="ECO:0000259" key="1">
    <source>
        <dbReference type="Pfam" id="PF01551"/>
    </source>
</evidence>
<dbReference type="PATRIC" id="fig|1127483.3.peg.6617"/>
<dbReference type="SUPFAM" id="SSF51261">
    <property type="entry name" value="Duplicated hybrid motif"/>
    <property type="match status" value="1"/>
</dbReference>
<dbReference type="Pfam" id="PF01551">
    <property type="entry name" value="Peptidase_M23"/>
    <property type="match status" value="1"/>
</dbReference>
<comment type="caution">
    <text evidence="2">The sequence shown here is derived from an EMBL/GenBank/DDBJ whole genome shotgun (WGS) entry which is preliminary data.</text>
</comment>
<dbReference type="InterPro" id="IPR016047">
    <property type="entry name" value="M23ase_b-sheet_dom"/>
</dbReference>
<accession>H1SEB7</accession>
<dbReference type="Gene3D" id="2.70.70.10">
    <property type="entry name" value="Glucose Permease (Domain IIA)"/>
    <property type="match status" value="1"/>
</dbReference>
<sequence length="93" mass="9887">MDFSAPTCTPIVIDHGNGLMTRYAHASKLQVKPGDLVKPGQQIALVGSTGAHLHFEVHVGGVPQNPDRFLAMAKPAPSQVAQAPVPTDRNLIR</sequence>
<dbReference type="PANTHER" id="PTHR21666:SF270">
    <property type="entry name" value="MUREIN HYDROLASE ACTIVATOR ENVC"/>
    <property type="match status" value="1"/>
</dbReference>
<feature type="domain" description="M23ase beta-sheet core" evidence="1">
    <location>
        <begin position="11"/>
        <end position="66"/>
    </location>
</feature>
<name>H1SEB7_9BURK</name>
<dbReference type="CDD" id="cd12797">
    <property type="entry name" value="M23_peptidase"/>
    <property type="match status" value="1"/>
</dbReference>
<dbReference type="AlphaFoldDB" id="H1SEB7"/>
<dbReference type="GO" id="GO:0004222">
    <property type="term" value="F:metalloendopeptidase activity"/>
    <property type="evidence" value="ECO:0007669"/>
    <property type="project" value="TreeGrafter"/>
</dbReference>
<dbReference type="PANTHER" id="PTHR21666">
    <property type="entry name" value="PEPTIDASE-RELATED"/>
    <property type="match status" value="1"/>
</dbReference>
<reference evidence="2 3" key="1">
    <citation type="journal article" date="2012" name="J. Bacteriol.">
        <title>De Novo Genome Project of Cupriavidus basilensis OR16.</title>
        <authorList>
            <person name="Cserhati M."/>
            <person name="Kriszt B."/>
            <person name="Szoboszlay S."/>
            <person name="Toth A."/>
            <person name="Szabo I."/>
            <person name="Tancsics A."/>
            <person name="Nagy I."/>
            <person name="Horvath B."/>
            <person name="Nagy I."/>
            <person name="Kukolya J."/>
        </authorList>
    </citation>
    <scope>NUCLEOTIDE SEQUENCE [LARGE SCALE GENOMIC DNA]</scope>
    <source>
        <strain evidence="2 3">OR16</strain>
    </source>
</reference>